<keyword evidence="6" id="KW-1185">Reference proteome</keyword>
<sequence>MPKEEPALTPKTGLLVPNAPVLSATQQTVLAELYLPLTGALAYGLYAALLSLQSTTTQVSGRHSHAEVLGILNADLPTVLAARTKLEGTGLLRTYYQPDELGDYYIYQLQPPMTAQQFFADDLLSVLLLDTVGETRYQQTAANFKPVTVDLSQAQEVTAGLLDVFHLDGQKVTTPPATVQEVRQTLPASSVATTGPDLTKTDFDWQVLGQILQQNYVDLNQVSASRELIVTESRVYGISEVEMGKLISEVASLTTGKFDENQLKLLIARRYQRTTTPVATPAAASAAAAPTSTAAVATSQFSASEQQLLSVVKTTAPSDFLTALKQEKHGIVTAGEQRLLYDLVQRRIFSNGVINMLTYCILQLQKREVSTLNKNLMETIADNWAQHEITTPEAALTYLKQREQAQNQPTRKRAPRRQNGRPVRKEVVPKWMQASSAASKPKPASSQTSISAADRQKLADRVAKLKSDKEG</sequence>
<evidence type="ECO:0000256" key="2">
    <source>
        <dbReference type="SAM" id="MobiDB-lite"/>
    </source>
</evidence>
<evidence type="ECO:0000259" key="3">
    <source>
        <dbReference type="Pfam" id="PF07261"/>
    </source>
</evidence>
<protein>
    <submittedName>
        <fullName evidence="5">Replication initiation and membrane attachment family protein</fullName>
    </submittedName>
</protein>
<feature type="compositionally biased region" description="Basic residues" evidence="2">
    <location>
        <begin position="410"/>
        <end position="419"/>
    </location>
</feature>
<feature type="domain" description="DnaB/C C-terminal" evidence="3">
    <location>
        <begin position="322"/>
        <end position="398"/>
    </location>
</feature>
<evidence type="ECO:0000259" key="4">
    <source>
        <dbReference type="Pfam" id="PF25888"/>
    </source>
</evidence>
<feature type="domain" description="Replicative helicase loading/DNA remodeling protein DnaB N-terminal winged helix" evidence="4">
    <location>
        <begin position="25"/>
        <end position="242"/>
    </location>
</feature>
<organism evidence="5 6">
    <name type="scientific">Lactiplantibacillus songbeiensis</name>
    <dbReference type="NCBI Taxonomy" id="2559920"/>
    <lineage>
        <taxon>Bacteria</taxon>
        <taxon>Bacillati</taxon>
        <taxon>Bacillota</taxon>
        <taxon>Bacilli</taxon>
        <taxon>Lactobacillales</taxon>
        <taxon>Lactobacillaceae</taxon>
        <taxon>Lactiplantibacillus</taxon>
    </lineage>
</organism>
<dbReference type="RefSeq" id="WP_137634215.1">
    <property type="nucleotide sequence ID" value="NZ_BJDL01000007.1"/>
</dbReference>
<comment type="similarity">
    <text evidence="1">Belongs to the DnaB/DnaD family.</text>
</comment>
<proteinExistence type="inferred from homology"/>
<gene>
    <name evidence="5" type="ORF">ACFQ5L_04260</name>
</gene>
<feature type="compositionally biased region" description="Low complexity" evidence="2">
    <location>
        <begin position="434"/>
        <end position="446"/>
    </location>
</feature>
<evidence type="ECO:0000313" key="6">
    <source>
        <dbReference type="Proteomes" id="UP001597188"/>
    </source>
</evidence>
<dbReference type="InterPro" id="IPR058660">
    <property type="entry name" value="WHD_DnaB"/>
</dbReference>
<dbReference type="Proteomes" id="UP001597188">
    <property type="component" value="Unassembled WGS sequence"/>
</dbReference>
<feature type="compositionally biased region" description="Basic and acidic residues" evidence="2">
    <location>
        <begin position="454"/>
        <end position="471"/>
    </location>
</feature>
<evidence type="ECO:0000313" key="5">
    <source>
        <dbReference type="EMBL" id="MFD1420177.1"/>
    </source>
</evidence>
<accession>A0ABW4BYE3</accession>
<dbReference type="Pfam" id="PF25888">
    <property type="entry name" value="WHD_DnaB"/>
    <property type="match status" value="1"/>
</dbReference>
<dbReference type="InterPro" id="IPR006343">
    <property type="entry name" value="DnaB/C_C"/>
</dbReference>
<dbReference type="EMBL" id="JBHTOJ010000010">
    <property type="protein sequence ID" value="MFD1420177.1"/>
    <property type="molecule type" value="Genomic_DNA"/>
</dbReference>
<dbReference type="Pfam" id="PF07261">
    <property type="entry name" value="DnaB_2"/>
    <property type="match status" value="1"/>
</dbReference>
<reference evidence="6" key="1">
    <citation type="journal article" date="2019" name="Int. J. Syst. Evol. Microbiol.">
        <title>The Global Catalogue of Microorganisms (GCM) 10K type strain sequencing project: providing services to taxonomists for standard genome sequencing and annotation.</title>
        <authorList>
            <consortium name="The Broad Institute Genomics Platform"/>
            <consortium name="The Broad Institute Genome Sequencing Center for Infectious Disease"/>
            <person name="Wu L."/>
            <person name="Ma J."/>
        </authorList>
    </citation>
    <scope>NUCLEOTIDE SEQUENCE [LARGE SCALE GENOMIC DNA]</scope>
    <source>
        <strain evidence="6">CCM 8931</strain>
    </source>
</reference>
<name>A0ABW4BYE3_9LACO</name>
<evidence type="ECO:0000256" key="1">
    <source>
        <dbReference type="ARBA" id="ARBA00093462"/>
    </source>
</evidence>
<feature type="region of interest" description="Disordered" evidence="2">
    <location>
        <begin position="402"/>
        <end position="471"/>
    </location>
</feature>
<comment type="caution">
    <text evidence="5">The sequence shown here is derived from an EMBL/GenBank/DDBJ whole genome shotgun (WGS) entry which is preliminary data.</text>
</comment>